<dbReference type="InterPro" id="IPR001807">
    <property type="entry name" value="ClC"/>
</dbReference>
<dbReference type="GO" id="GO:0015108">
    <property type="term" value="F:chloride transmembrane transporter activity"/>
    <property type="evidence" value="ECO:0007669"/>
    <property type="project" value="InterPro"/>
</dbReference>
<name>A0A9E6MQY0_9ACTN</name>
<keyword evidence="8" id="KW-1185">Reference proteome</keyword>
<dbReference type="CDD" id="cd00400">
    <property type="entry name" value="Voltage_gated_ClC"/>
    <property type="match status" value="1"/>
</dbReference>
<dbReference type="EMBL" id="CP072829">
    <property type="protein sequence ID" value="QTU84809.1"/>
    <property type="molecule type" value="Genomic_DNA"/>
</dbReference>
<evidence type="ECO:0000313" key="7">
    <source>
        <dbReference type="EMBL" id="QTU84809.1"/>
    </source>
</evidence>
<dbReference type="Proteomes" id="UP000671910">
    <property type="component" value="Chromosome"/>
</dbReference>
<feature type="transmembrane region" description="Helical" evidence="5">
    <location>
        <begin position="377"/>
        <end position="402"/>
    </location>
</feature>
<proteinExistence type="predicted"/>
<feature type="transmembrane region" description="Helical" evidence="5">
    <location>
        <begin position="231"/>
        <end position="248"/>
    </location>
</feature>
<evidence type="ECO:0000313" key="9">
    <source>
        <dbReference type="Proteomes" id="UP000671910"/>
    </source>
</evidence>
<dbReference type="InterPro" id="IPR050368">
    <property type="entry name" value="ClC-type_chloride_channel"/>
</dbReference>
<comment type="subcellular location">
    <subcellularLocation>
        <location evidence="1">Membrane</location>
        <topology evidence="1">Multi-pass membrane protein</topology>
    </subcellularLocation>
</comment>
<dbReference type="GO" id="GO:0016020">
    <property type="term" value="C:membrane"/>
    <property type="evidence" value="ECO:0007669"/>
    <property type="project" value="UniProtKB-SubCell"/>
</dbReference>
<dbReference type="AlphaFoldDB" id="A0A9E6MQY0"/>
<dbReference type="Pfam" id="PF00654">
    <property type="entry name" value="Voltage_CLC"/>
    <property type="match status" value="1"/>
</dbReference>
<evidence type="ECO:0000313" key="6">
    <source>
        <dbReference type="EMBL" id="NHM14327.1"/>
    </source>
</evidence>
<keyword evidence="2 5" id="KW-0812">Transmembrane</keyword>
<feature type="transmembrane region" description="Helical" evidence="5">
    <location>
        <begin position="268"/>
        <end position="288"/>
    </location>
</feature>
<dbReference type="PANTHER" id="PTHR43427:SF12">
    <property type="entry name" value="CHLORIDE TRANSPORTER"/>
    <property type="match status" value="1"/>
</dbReference>
<evidence type="ECO:0000256" key="2">
    <source>
        <dbReference type="ARBA" id="ARBA00022692"/>
    </source>
</evidence>
<dbReference type="RefSeq" id="WP_166339552.1">
    <property type="nucleotide sequence ID" value="NZ_CP072829.1"/>
</dbReference>
<gene>
    <name evidence="6" type="ORF">GMI68_06045</name>
    <name evidence="7" type="ORF">J7S26_02525</name>
</gene>
<evidence type="ECO:0000256" key="4">
    <source>
        <dbReference type="ARBA" id="ARBA00023136"/>
    </source>
</evidence>
<keyword evidence="3 5" id="KW-1133">Transmembrane helix</keyword>
<protein>
    <submittedName>
        <fullName evidence="7">Chloride channel protein</fullName>
    </submittedName>
</protein>
<dbReference type="PANTHER" id="PTHR43427">
    <property type="entry name" value="CHLORIDE CHANNEL PROTEIN CLC-E"/>
    <property type="match status" value="1"/>
</dbReference>
<evidence type="ECO:0000256" key="3">
    <source>
        <dbReference type="ARBA" id="ARBA00022989"/>
    </source>
</evidence>
<dbReference type="InterPro" id="IPR014743">
    <property type="entry name" value="Cl-channel_core"/>
</dbReference>
<feature type="transmembrane region" description="Helical" evidence="5">
    <location>
        <begin position="300"/>
        <end position="318"/>
    </location>
</feature>
<dbReference type="Proteomes" id="UP000636394">
    <property type="component" value="Unassembled WGS sequence"/>
</dbReference>
<evidence type="ECO:0000313" key="8">
    <source>
        <dbReference type="Proteomes" id="UP000636394"/>
    </source>
</evidence>
<dbReference type="Gene3D" id="1.10.3080.10">
    <property type="entry name" value="Clc chloride channel"/>
    <property type="match status" value="1"/>
</dbReference>
<dbReference type="KEGG" id="ebz:J7S26_02525"/>
<evidence type="ECO:0000256" key="5">
    <source>
        <dbReference type="SAM" id="Phobius"/>
    </source>
</evidence>
<feature type="transmembrane region" description="Helical" evidence="5">
    <location>
        <begin position="330"/>
        <end position="347"/>
    </location>
</feature>
<organism evidence="7 9">
    <name type="scientific">Xiamenia xianingshaonis</name>
    <dbReference type="NCBI Taxonomy" id="2682776"/>
    <lineage>
        <taxon>Bacteria</taxon>
        <taxon>Bacillati</taxon>
        <taxon>Actinomycetota</taxon>
        <taxon>Coriobacteriia</taxon>
        <taxon>Eggerthellales</taxon>
        <taxon>Eggerthellaceae</taxon>
        <taxon>Xiamenia</taxon>
    </lineage>
</organism>
<reference evidence="7" key="2">
    <citation type="submission" date="2021-04" db="EMBL/GenBank/DDBJ databases">
        <title>Novel species in family Eggerthellaceae.</title>
        <authorList>
            <person name="Zhang G."/>
        </authorList>
    </citation>
    <scope>NUCLEOTIDE SEQUENCE</scope>
    <source>
        <strain evidence="7">Zg-886</strain>
    </source>
</reference>
<dbReference type="EMBL" id="WPCR01000007">
    <property type="protein sequence ID" value="NHM14327.1"/>
    <property type="molecule type" value="Genomic_DNA"/>
</dbReference>
<evidence type="ECO:0000256" key="1">
    <source>
        <dbReference type="ARBA" id="ARBA00004141"/>
    </source>
</evidence>
<sequence>MGKLIRWIVYLVVAIVLGAMAGALTWVFFFLMNTGIEFLWVRLPEAIGAWWWPLPVCLVGGVVIGAFAKRFGDYPQTMNEVMAEVKATNRYEYTHLGSSFVGALLPLLFGGSIGPEAGLTGVIAGLCTWVGDRLRFLGKEFRDWAEVGTAAVVSAVFSAPLFGLAVPWAGSADGEEEAFRLDVPKAKKVAVYLCSIVGALGAMIGLGQLFGGGGGLPRFDQLVLGRQELELLVPLALVCGVTGLLYHASGRVIGALASVMGNRPVVKAVLGGIVLGLAGVALPFSMFAGETQSEVLMETWVTLGATTLLLTGVVKVLVTQTCLSMGWRGGHFFPLIFAGISMGYGFAALTGANPEFCLCVCTAALMGAVMRQPLMCVLLLCLCFPARSIVVMLAAAAIGSILPLPKSWLAKASREGGASTDAAADPTSADEAPAKK</sequence>
<reference evidence="6 8" key="1">
    <citation type="submission" date="2019-11" db="EMBL/GenBank/DDBJ databases">
        <title>Eggerthellaceae novel genus isolated from the rectal contents of marmort.</title>
        <authorList>
            <person name="Zhang G."/>
        </authorList>
    </citation>
    <scope>NUCLEOTIDE SEQUENCE [LARGE SCALE GENOMIC DNA]</scope>
    <source>
        <strain evidence="6">Zg-886</strain>
        <strain evidence="8">zg-886</strain>
    </source>
</reference>
<feature type="transmembrane region" description="Helical" evidence="5">
    <location>
        <begin position="7"/>
        <end position="29"/>
    </location>
</feature>
<keyword evidence="4 5" id="KW-0472">Membrane</keyword>
<accession>A0A9E6MQY0</accession>
<feature type="transmembrane region" description="Helical" evidence="5">
    <location>
        <begin position="49"/>
        <end position="68"/>
    </location>
</feature>
<dbReference type="SUPFAM" id="SSF81340">
    <property type="entry name" value="Clc chloride channel"/>
    <property type="match status" value="1"/>
</dbReference>
<feature type="transmembrane region" description="Helical" evidence="5">
    <location>
        <begin position="189"/>
        <end position="211"/>
    </location>
</feature>